<proteinExistence type="predicted"/>
<dbReference type="OrthoDB" id="2146626at2"/>
<evidence type="ECO:0008006" key="3">
    <source>
        <dbReference type="Google" id="ProtNLM"/>
    </source>
</evidence>
<evidence type="ECO:0000313" key="1">
    <source>
        <dbReference type="EMBL" id="TGE74892.1"/>
    </source>
</evidence>
<name>A0A4Z0S3G6_WEICO</name>
<organism evidence="1 2">
    <name type="scientific">Weissella confusa</name>
    <name type="common">Lactobacillus confusus</name>
    <dbReference type="NCBI Taxonomy" id="1583"/>
    <lineage>
        <taxon>Bacteria</taxon>
        <taxon>Bacillati</taxon>
        <taxon>Bacillota</taxon>
        <taxon>Bacilli</taxon>
        <taxon>Lactobacillales</taxon>
        <taxon>Lactobacillaceae</taxon>
        <taxon>Weissella</taxon>
    </lineage>
</organism>
<evidence type="ECO:0000313" key="2">
    <source>
        <dbReference type="Proteomes" id="UP000297646"/>
    </source>
</evidence>
<gene>
    <name evidence="1" type="ORF">C6P11_02580</name>
</gene>
<comment type="caution">
    <text evidence="1">The sequence shown here is derived from an EMBL/GenBank/DDBJ whole genome shotgun (WGS) entry which is preliminary data.</text>
</comment>
<dbReference type="Proteomes" id="UP000297646">
    <property type="component" value="Unassembled WGS sequence"/>
</dbReference>
<dbReference type="RefSeq" id="WP_135518329.1">
    <property type="nucleotide sequence ID" value="NZ_PVSN01000017.1"/>
</dbReference>
<dbReference type="AlphaFoldDB" id="A0A4Z0S3G6"/>
<sequence>MTEKAHKFVVRSNEHDISGNYSYLRAFGTHLYTFFDIEDATKFDTREEAQGWANSHQMVIEIDEDGNEVE</sequence>
<dbReference type="EMBL" id="PVSN01000017">
    <property type="protein sequence ID" value="TGE74892.1"/>
    <property type="molecule type" value="Genomic_DNA"/>
</dbReference>
<accession>A0A4Z0S3G6</accession>
<protein>
    <recommendedName>
        <fullName evidence="3">DUF1642 domain-containing protein</fullName>
    </recommendedName>
</protein>
<reference evidence="1 2" key="1">
    <citation type="submission" date="2018-03" db="EMBL/GenBank/DDBJ databases">
        <title>Genome sequencing of Weissella confusa isolates.</title>
        <authorList>
            <person name="Kajala I."/>
            <person name="Baruah R."/>
            <person name="Bergsveinson J."/>
            <person name="Juvonen R."/>
            <person name="Ziola B."/>
        </authorList>
    </citation>
    <scope>NUCLEOTIDE SEQUENCE [LARGE SCALE GENOMIC DNA]</scope>
    <source>
        <strain evidence="1 2">VTT E-062653</strain>
    </source>
</reference>